<evidence type="ECO:0000313" key="2">
    <source>
        <dbReference type="Proteomes" id="UP000503004"/>
    </source>
</evidence>
<keyword evidence="2" id="KW-1185">Reference proteome</keyword>
<dbReference type="AlphaFoldDB" id="A0A858Q6Y2"/>
<dbReference type="EMBL" id="CP046565">
    <property type="protein sequence ID" value="QJD29544.1"/>
    <property type="molecule type" value="Genomic_DNA"/>
</dbReference>
<gene>
    <name evidence="1" type="ORF">GNH96_05885</name>
</gene>
<evidence type="ECO:0000313" key="1">
    <source>
        <dbReference type="EMBL" id="QJD29544.1"/>
    </source>
</evidence>
<protein>
    <submittedName>
        <fullName evidence="1">Uncharacterized protein</fullName>
    </submittedName>
</protein>
<dbReference type="Proteomes" id="UP000503004">
    <property type="component" value="Chromosome"/>
</dbReference>
<proteinExistence type="predicted"/>
<name>A0A858Q6Y2_9GAMM</name>
<reference evidence="2" key="1">
    <citation type="submission" date="2019-12" db="EMBL/GenBank/DDBJ databases">
        <authorList>
            <person name="Awala S.I."/>
            <person name="Rhee S.K."/>
        </authorList>
    </citation>
    <scope>NUCLEOTIDE SEQUENCE [LARGE SCALE GENOMIC DNA]</scope>
    <source>
        <strain evidence="2">IM1</strain>
    </source>
</reference>
<organism evidence="1 2">
    <name type="scientific">Methylococcus geothermalis</name>
    <dbReference type="NCBI Taxonomy" id="2681310"/>
    <lineage>
        <taxon>Bacteria</taxon>
        <taxon>Pseudomonadati</taxon>
        <taxon>Pseudomonadota</taxon>
        <taxon>Gammaproteobacteria</taxon>
        <taxon>Methylococcales</taxon>
        <taxon>Methylococcaceae</taxon>
        <taxon>Methylococcus</taxon>
    </lineage>
</organism>
<sequence>MSRSMHIRRLWMPLSGAAALLAVVGTLQAEFLAYDAVARATTPVATPTPQPQAQPLVTLAKQKQDGAVLTVKRTWWSAKKDQIEASLTVKIPNGALSLATADDAKNRHDFLLEFRHSDGTAFAECDLDVKRVKKKQAVFAAKEIYRRGILQIKSGVCDPDTATEVAEQTIPDVRPGDVVILKDATGSELLSATFIKTK</sequence>
<dbReference type="KEGG" id="metu:GNH96_05885"/>
<accession>A0A858Q6Y2</accession>